<dbReference type="Pfam" id="PF22725">
    <property type="entry name" value="GFO_IDH_MocA_C3"/>
    <property type="match status" value="1"/>
</dbReference>
<reference evidence="3 4" key="1">
    <citation type="journal article" date="2011" name="Stand. Genomic Sci.">
        <title>Complete genome sequence of 'Thioalkalivibrio sulfidophilus' HL-EbGr7.</title>
        <authorList>
            <person name="Muyzer G."/>
            <person name="Sorokin D.Y."/>
            <person name="Mavromatis K."/>
            <person name="Lapidus A."/>
            <person name="Clum A."/>
            <person name="Ivanova N."/>
            <person name="Pati A."/>
            <person name="d'Haeseleer P."/>
            <person name="Woyke T."/>
            <person name="Kyrpides N.C."/>
        </authorList>
    </citation>
    <scope>NUCLEOTIDE SEQUENCE [LARGE SCALE GENOMIC DNA]</scope>
    <source>
        <strain evidence="3 4">HL-EbGR7</strain>
    </source>
</reference>
<dbReference type="InterPro" id="IPR000683">
    <property type="entry name" value="Gfo/Idh/MocA-like_OxRdtase_N"/>
</dbReference>
<dbReference type="SUPFAM" id="SSF55347">
    <property type="entry name" value="Glyceraldehyde-3-phosphate dehydrogenase-like, C-terminal domain"/>
    <property type="match status" value="1"/>
</dbReference>
<dbReference type="eggNOG" id="COG0673">
    <property type="taxonomic scope" value="Bacteria"/>
</dbReference>
<dbReference type="AlphaFoldDB" id="B8GQ65"/>
<dbReference type="SUPFAM" id="SSF51735">
    <property type="entry name" value="NAD(P)-binding Rossmann-fold domains"/>
    <property type="match status" value="1"/>
</dbReference>
<dbReference type="EMBL" id="CP001339">
    <property type="protein sequence ID" value="ACL72260.1"/>
    <property type="molecule type" value="Genomic_DNA"/>
</dbReference>
<dbReference type="Pfam" id="PF01408">
    <property type="entry name" value="GFO_IDH_MocA"/>
    <property type="match status" value="1"/>
</dbReference>
<dbReference type="STRING" id="396588.Tgr7_1174"/>
<dbReference type="Gene3D" id="3.30.360.10">
    <property type="entry name" value="Dihydrodipicolinate Reductase, domain 2"/>
    <property type="match status" value="1"/>
</dbReference>
<evidence type="ECO:0000259" key="2">
    <source>
        <dbReference type="Pfam" id="PF22725"/>
    </source>
</evidence>
<dbReference type="Gene3D" id="3.40.50.720">
    <property type="entry name" value="NAD(P)-binding Rossmann-like Domain"/>
    <property type="match status" value="1"/>
</dbReference>
<dbReference type="InterPro" id="IPR055170">
    <property type="entry name" value="GFO_IDH_MocA-like_dom"/>
</dbReference>
<dbReference type="GO" id="GO:0000166">
    <property type="term" value="F:nucleotide binding"/>
    <property type="evidence" value="ECO:0007669"/>
    <property type="project" value="InterPro"/>
</dbReference>
<organism evidence="3 4">
    <name type="scientific">Thioalkalivibrio sulfidiphilus (strain HL-EbGR7)</name>
    <dbReference type="NCBI Taxonomy" id="396588"/>
    <lineage>
        <taxon>Bacteria</taxon>
        <taxon>Pseudomonadati</taxon>
        <taxon>Pseudomonadota</taxon>
        <taxon>Gammaproteobacteria</taxon>
        <taxon>Chromatiales</taxon>
        <taxon>Ectothiorhodospiraceae</taxon>
        <taxon>Thioalkalivibrio</taxon>
    </lineage>
</organism>
<keyword evidence="4" id="KW-1185">Reference proteome</keyword>
<sequence>MSSTRCAVIGVGYLGKFHAQKYAALPNADLIAVVDASPQQAAAVAADCHCRALTDYKELLGKVDAVSIAVPTTLHFQVAKDFLEHGTHVLVEKPITVTVEEAAELNRIARDKGVILQVGHLERFNAALMDLADRNIRPLFIESHRLAPFKPRATDVNVVLDLMIHDIDIILDMVRSPLKSIAASGAQVLSQAVDIANARLEFENGCVANVTSSRVSMKSERKMRIFEPSAYISVDFQNRGLSIHRVGEREMFPGIPEITSEESFFDESDALKAEIIAFLKAIQEGAPVIVSGEDGQRALETAIRITDLVLRNARVLR</sequence>
<dbReference type="KEGG" id="tgr:Tgr7_1174"/>
<evidence type="ECO:0000313" key="3">
    <source>
        <dbReference type="EMBL" id="ACL72260.1"/>
    </source>
</evidence>
<dbReference type="HOGENOM" id="CLU_023194_10_0_6"/>
<dbReference type="RefSeq" id="WP_012637743.1">
    <property type="nucleotide sequence ID" value="NC_011901.1"/>
</dbReference>
<dbReference type="Proteomes" id="UP000002383">
    <property type="component" value="Chromosome"/>
</dbReference>
<gene>
    <name evidence="3" type="ordered locus">Tgr7_1174</name>
</gene>
<accession>B8GQ65</accession>
<evidence type="ECO:0000259" key="1">
    <source>
        <dbReference type="Pfam" id="PF01408"/>
    </source>
</evidence>
<proteinExistence type="predicted"/>
<evidence type="ECO:0000313" key="4">
    <source>
        <dbReference type="Proteomes" id="UP000002383"/>
    </source>
</evidence>
<dbReference type="InterPro" id="IPR051450">
    <property type="entry name" value="Gfo/Idh/MocA_Oxidoreductases"/>
</dbReference>
<feature type="domain" description="GFO/IDH/MocA-like oxidoreductase" evidence="2">
    <location>
        <begin position="155"/>
        <end position="225"/>
    </location>
</feature>
<feature type="domain" description="Gfo/Idh/MocA-like oxidoreductase N-terminal" evidence="1">
    <location>
        <begin position="5"/>
        <end position="120"/>
    </location>
</feature>
<dbReference type="InterPro" id="IPR036291">
    <property type="entry name" value="NAD(P)-bd_dom_sf"/>
</dbReference>
<dbReference type="PANTHER" id="PTHR43377">
    <property type="entry name" value="BILIVERDIN REDUCTASE A"/>
    <property type="match status" value="1"/>
</dbReference>
<dbReference type="PANTHER" id="PTHR43377:SF1">
    <property type="entry name" value="BILIVERDIN REDUCTASE A"/>
    <property type="match status" value="1"/>
</dbReference>
<name>B8GQ65_THISH</name>
<dbReference type="OrthoDB" id="9774191at2"/>
<protein>
    <submittedName>
        <fullName evidence="3">Gfo/Idh/MocA family oxidoreductase</fullName>
    </submittedName>
</protein>